<organism evidence="1">
    <name type="scientific">Pyrodinium bahamense</name>
    <dbReference type="NCBI Taxonomy" id="73915"/>
    <lineage>
        <taxon>Eukaryota</taxon>
        <taxon>Sar</taxon>
        <taxon>Alveolata</taxon>
        <taxon>Dinophyceae</taxon>
        <taxon>Gonyaulacales</taxon>
        <taxon>Pyrocystaceae</taxon>
        <taxon>Pyrodinium</taxon>
    </lineage>
</organism>
<accession>A0A7S0FY60</accession>
<sequence length="162" mass="18375">MVKDDDTYVHVPNLMRALNKSRNGKPLWQQPVSFGRRGRGCPGVCGGSGWVLSTPLAEQLVGRYGDRYLQFAAEMIVNHIGHYDVYVPTVVSWLGYKLEDMLEMNDFSPTDEKKIVELEQGWDTTVKCIRLNYSRCSRSASPATWHIKHNFGDSLKLLDAEP</sequence>
<evidence type="ECO:0008006" key="2">
    <source>
        <dbReference type="Google" id="ProtNLM"/>
    </source>
</evidence>
<dbReference type="AlphaFoldDB" id="A0A7S0FY60"/>
<dbReference type="EMBL" id="HBEG01054657">
    <property type="protein sequence ID" value="CAD8389992.1"/>
    <property type="molecule type" value="Transcribed_RNA"/>
</dbReference>
<name>A0A7S0FY60_9DINO</name>
<gene>
    <name evidence="1" type="ORF">PBAH0796_LOCUS33317</name>
</gene>
<dbReference type="Gene3D" id="3.90.550.50">
    <property type="match status" value="1"/>
</dbReference>
<protein>
    <recommendedName>
        <fullName evidence="2">Hexosyltransferase</fullName>
    </recommendedName>
</protein>
<proteinExistence type="predicted"/>
<evidence type="ECO:0000313" key="1">
    <source>
        <dbReference type="EMBL" id="CAD8389992.1"/>
    </source>
</evidence>
<reference evidence="1" key="1">
    <citation type="submission" date="2021-01" db="EMBL/GenBank/DDBJ databases">
        <authorList>
            <person name="Corre E."/>
            <person name="Pelletier E."/>
            <person name="Niang G."/>
            <person name="Scheremetjew M."/>
            <person name="Finn R."/>
            <person name="Kale V."/>
            <person name="Holt S."/>
            <person name="Cochrane G."/>
            <person name="Meng A."/>
            <person name="Brown T."/>
            <person name="Cohen L."/>
        </authorList>
    </citation>
    <scope>NUCLEOTIDE SEQUENCE</scope>
    <source>
        <strain evidence="1">Pbaha01</strain>
    </source>
</reference>